<gene>
    <name evidence="1" type="ORF">ACFSUC_15975</name>
</gene>
<reference evidence="2" key="1">
    <citation type="journal article" date="2019" name="Int. J. Syst. Evol. Microbiol.">
        <title>The Global Catalogue of Microorganisms (GCM) 10K type strain sequencing project: providing services to taxonomists for standard genome sequencing and annotation.</title>
        <authorList>
            <consortium name="The Broad Institute Genomics Platform"/>
            <consortium name="The Broad Institute Genome Sequencing Center for Infectious Disease"/>
            <person name="Wu L."/>
            <person name="Ma J."/>
        </authorList>
    </citation>
    <scope>NUCLEOTIDE SEQUENCE [LARGE SCALE GENOMIC DNA]</scope>
    <source>
        <strain evidence="2">KCTC 33676</strain>
    </source>
</reference>
<dbReference type="InterPro" id="IPR025459">
    <property type="entry name" value="DUF4279"/>
</dbReference>
<dbReference type="Pfam" id="PF14106">
    <property type="entry name" value="DUF4279"/>
    <property type="match status" value="1"/>
</dbReference>
<comment type="caution">
    <text evidence="1">The sequence shown here is derived from an EMBL/GenBank/DDBJ whole genome shotgun (WGS) entry which is preliminary data.</text>
</comment>
<evidence type="ECO:0000313" key="2">
    <source>
        <dbReference type="Proteomes" id="UP001597497"/>
    </source>
</evidence>
<organism evidence="1 2">
    <name type="scientific">Marinicrinis sediminis</name>
    <dbReference type="NCBI Taxonomy" id="1652465"/>
    <lineage>
        <taxon>Bacteria</taxon>
        <taxon>Bacillati</taxon>
        <taxon>Bacillota</taxon>
        <taxon>Bacilli</taxon>
        <taxon>Bacillales</taxon>
        <taxon>Paenibacillaceae</taxon>
    </lineage>
</organism>
<name>A0ABW5RE40_9BACL</name>
<dbReference type="EMBL" id="JBHUMM010000043">
    <property type="protein sequence ID" value="MFD2673069.1"/>
    <property type="molecule type" value="Genomic_DNA"/>
</dbReference>
<proteinExistence type="predicted"/>
<keyword evidence="2" id="KW-1185">Reference proteome</keyword>
<sequence length="147" mass="16808">MGTETTCKSYFCIIGEFQLSEITSLLGILNTAGHQIGDNKKYIQGQYDWSSWIYGSDVEERRDADCQLEEVIEKLLSKVEILKQIKQKYDCQFRITQVPIVENGECPALVFSPKVIDFCAQIGADIDIDLYVNPYPDENELLTIDER</sequence>
<accession>A0ABW5RE40</accession>
<protein>
    <submittedName>
        <fullName evidence="1">DUF4279 domain-containing protein</fullName>
    </submittedName>
</protein>
<dbReference type="Proteomes" id="UP001597497">
    <property type="component" value="Unassembled WGS sequence"/>
</dbReference>
<evidence type="ECO:0000313" key="1">
    <source>
        <dbReference type="EMBL" id="MFD2673069.1"/>
    </source>
</evidence>